<comment type="caution">
    <text evidence="2">The sequence shown here is derived from an EMBL/GenBank/DDBJ whole genome shotgun (WGS) entry which is preliminary data.</text>
</comment>
<protein>
    <submittedName>
        <fullName evidence="2">Uncharacterized protein</fullName>
    </submittedName>
</protein>
<feature type="region of interest" description="Disordered" evidence="1">
    <location>
        <begin position="278"/>
        <end position="306"/>
    </location>
</feature>
<dbReference type="Proteomes" id="UP001168877">
    <property type="component" value="Unassembled WGS sequence"/>
</dbReference>
<organism evidence="2 3">
    <name type="scientific">Acer saccharum</name>
    <name type="common">Sugar maple</name>
    <dbReference type="NCBI Taxonomy" id="4024"/>
    <lineage>
        <taxon>Eukaryota</taxon>
        <taxon>Viridiplantae</taxon>
        <taxon>Streptophyta</taxon>
        <taxon>Embryophyta</taxon>
        <taxon>Tracheophyta</taxon>
        <taxon>Spermatophyta</taxon>
        <taxon>Magnoliopsida</taxon>
        <taxon>eudicotyledons</taxon>
        <taxon>Gunneridae</taxon>
        <taxon>Pentapetalae</taxon>
        <taxon>rosids</taxon>
        <taxon>malvids</taxon>
        <taxon>Sapindales</taxon>
        <taxon>Sapindaceae</taxon>
        <taxon>Hippocastanoideae</taxon>
        <taxon>Acereae</taxon>
        <taxon>Acer</taxon>
    </lineage>
</organism>
<gene>
    <name evidence="2" type="ORF">LWI29_029289</name>
</gene>
<feature type="compositionally biased region" description="Basic and acidic residues" evidence="1">
    <location>
        <begin position="79"/>
        <end position="95"/>
    </location>
</feature>
<feature type="region of interest" description="Disordered" evidence="1">
    <location>
        <begin position="416"/>
        <end position="439"/>
    </location>
</feature>
<proteinExistence type="predicted"/>
<dbReference type="AlphaFoldDB" id="A0AA39SP95"/>
<feature type="region of interest" description="Disordered" evidence="1">
    <location>
        <begin position="62"/>
        <end position="96"/>
    </location>
</feature>
<name>A0AA39SP95_ACESA</name>
<evidence type="ECO:0000256" key="1">
    <source>
        <dbReference type="SAM" id="MobiDB-lite"/>
    </source>
</evidence>
<evidence type="ECO:0000313" key="3">
    <source>
        <dbReference type="Proteomes" id="UP001168877"/>
    </source>
</evidence>
<reference evidence="2" key="2">
    <citation type="submission" date="2023-06" db="EMBL/GenBank/DDBJ databases">
        <authorList>
            <person name="Swenson N.G."/>
            <person name="Wegrzyn J.L."/>
            <person name="Mcevoy S.L."/>
        </authorList>
    </citation>
    <scope>NUCLEOTIDE SEQUENCE</scope>
    <source>
        <strain evidence="2">NS2018</strain>
        <tissue evidence="2">Leaf</tissue>
    </source>
</reference>
<reference evidence="2" key="1">
    <citation type="journal article" date="2022" name="Plant J.">
        <title>Strategies of tolerance reflected in two North American maple genomes.</title>
        <authorList>
            <person name="McEvoy S.L."/>
            <person name="Sezen U.U."/>
            <person name="Trouern-Trend A."/>
            <person name="McMahon S.M."/>
            <person name="Schaberg P.G."/>
            <person name="Yang J."/>
            <person name="Wegrzyn J.L."/>
            <person name="Swenson N.G."/>
        </authorList>
    </citation>
    <scope>NUCLEOTIDE SEQUENCE</scope>
    <source>
        <strain evidence="2">NS2018</strain>
    </source>
</reference>
<feature type="region of interest" description="Disordered" evidence="1">
    <location>
        <begin position="123"/>
        <end position="142"/>
    </location>
</feature>
<feature type="compositionally biased region" description="Low complexity" evidence="1">
    <location>
        <begin position="126"/>
        <end position="141"/>
    </location>
</feature>
<evidence type="ECO:0000313" key="2">
    <source>
        <dbReference type="EMBL" id="KAK0597862.1"/>
    </source>
</evidence>
<keyword evidence="3" id="KW-1185">Reference proteome</keyword>
<feature type="compositionally biased region" description="Polar residues" evidence="1">
    <location>
        <begin position="291"/>
        <end position="306"/>
    </location>
</feature>
<dbReference type="EMBL" id="JAUESC010000004">
    <property type="protein sequence ID" value="KAK0597862.1"/>
    <property type="molecule type" value="Genomic_DNA"/>
</dbReference>
<feature type="region of interest" description="Disordered" evidence="1">
    <location>
        <begin position="169"/>
        <end position="189"/>
    </location>
</feature>
<accession>A0AA39SP95</accession>
<sequence>MISVPRKWQCPKEVNVRDGNRSFPVKVEVDAVPVDFVWVGELLNLNFEPSLEEIDFHPEVSISRRGDGVGGQSEGSRLTADDRGRFNDKPRDKGKNVYVRTPKKIPAFPTCLNGKLVIEKEKRALSSSNTEDSSYESSSAETIEEAREVTLSKYQGECSKFYSKGPKCVGEGDEQPISPSEKGECSSSDSPKTLIIASEACVNGTFSDQLEGPRKLVVSHKEHQSVLFTDLEGRILSIPLKGPIPLPLSGVEGNQISGSDLKELPIMIELETGTTKVVSISSSSRTDRGNGNEQYNSSSSNDKQPNQLMVPYWNLEEEIAKVIEKGVAMGYVFNSKAAEARNQGKKDGVGLQGNSGILRNNQNVSLGNKWDLDDEVAKVIEAGEKGKEKWIQKLKLKPTLIPTSKGGISIGAVGSDQYFPSSSEDTSSSRDEPARRGVFRKGVGECSKVNGPPSPKVYRLEKNRAMSVLKPCNGQRENGLKTGPIRGVFDSSNQEGFVNIVLEEGEVSSPSNDSFQRRTKKGVHCVKESTFQVRDSF</sequence>